<dbReference type="PANTHER" id="PTHR10219:SF25">
    <property type="entry name" value="PLECKSTRIN HOMOLOGY DOMAIN-CONTAINING FAMILY A MEMBER 8"/>
    <property type="match status" value="1"/>
</dbReference>
<keyword evidence="4" id="KW-1185">Reference proteome</keyword>
<dbReference type="AlphaFoldDB" id="A0A8H5GAH6"/>
<evidence type="ECO:0000259" key="2">
    <source>
        <dbReference type="Pfam" id="PF08718"/>
    </source>
</evidence>
<accession>A0A8H5GAH6</accession>
<gene>
    <name evidence="3" type="ORF">D9757_011363</name>
</gene>
<dbReference type="Proteomes" id="UP000518752">
    <property type="component" value="Unassembled WGS sequence"/>
</dbReference>
<dbReference type="EMBL" id="JAACJN010000206">
    <property type="protein sequence ID" value="KAF5361362.1"/>
    <property type="molecule type" value="Genomic_DNA"/>
</dbReference>
<dbReference type="Pfam" id="PF08718">
    <property type="entry name" value="GLTP"/>
    <property type="match status" value="1"/>
</dbReference>
<dbReference type="PANTHER" id="PTHR10219">
    <property type="entry name" value="GLYCOLIPID TRANSFER PROTEIN-RELATED"/>
    <property type="match status" value="1"/>
</dbReference>
<evidence type="ECO:0000256" key="1">
    <source>
        <dbReference type="ARBA" id="ARBA00022448"/>
    </source>
</evidence>
<dbReference type="SUPFAM" id="SSF110004">
    <property type="entry name" value="Glycolipid transfer protein, GLTP"/>
    <property type="match status" value="1"/>
</dbReference>
<proteinExistence type="predicted"/>
<protein>
    <recommendedName>
        <fullName evidence="2">Glycolipid transfer protein domain-containing protein</fullName>
    </recommendedName>
</protein>
<dbReference type="GO" id="GO:0005829">
    <property type="term" value="C:cytosol"/>
    <property type="evidence" value="ECO:0007669"/>
    <property type="project" value="TreeGrafter"/>
</dbReference>
<dbReference type="GO" id="GO:1902388">
    <property type="term" value="F:ceramide 1-phosphate transfer activity"/>
    <property type="evidence" value="ECO:0007669"/>
    <property type="project" value="TreeGrafter"/>
</dbReference>
<dbReference type="InterPro" id="IPR036497">
    <property type="entry name" value="GLTP_sf"/>
</dbReference>
<dbReference type="OrthoDB" id="205255at2759"/>
<reference evidence="3 4" key="1">
    <citation type="journal article" date="2020" name="ISME J.">
        <title>Uncovering the hidden diversity of litter-decomposition mechanisms in mushroom-forming fungi.</title>
        <authorList>
            <person name="Floudas D."/>
            <person name="Bentzer J."/>
            <person name="Ahren D."/>
            <person name="Johansson T."/>
            <person name="Persson P."/>
            <person name="Tunlid A."/>
        </authorList>
    </citation>
    <scope>NUCLEOTIDE SEQUENCE [LARGE SCALE GENOMIC DNA]</scope>
    <source>
        <strain evidence="3 4">CBS 406.79</strain>
    </source>
</reference>
<organism evidence="3 4">
    <name type="scientific">Collybiopsis confluens</name>
    <dbReference type="NCBI Taxonomy" id="2823264"/>
    <lineage>
        <taxon>Eukaryota</taxon>
        <taxon>Fungi</taxon>
        <taxon>Dikarya</taxon>
        <taxon>Basidiomycota</taxon>
        <taxon>Agaricomycotina</taxon>
        <taxon>Agaricomycetes</taxon>
        <taxon>Agaricomycetidae</taxon>
        <taxon>Agaricales</taxon>
        <taxon>Marasmiineae</taxon>
        <taxon>Omphalotaceae</taxon>
        <taxon>Collybiopsis</taxon>
    </lineage>
</organism>
<feature type="domain" description="Glycolipid transfer protein" evidence="2">
    <location>
        <begin position="32"/>
        <end position="158"/>
    </location>
</feature>
<name>A0A8H5GAH6_9AGAR</name>
<dbReference type="Gene3D" id="1.10.3520.10">
    <property type="entry name" value="Glycolipid transfer protein"/>
    <property type="match status" value="1"/>
</dbReference>
<comment type="caution">
    <text evidence="3">The sequence shown here is derived from an EMBL/GenBank/DDBJ whole genome shotgun (WGS) entry which is preliminary data.</text>
</comment>
<dbReference type="GO" id="GO:1902387">
    <property type="term" value="F:ceramide 1-phosphate binding"/>
    <property type="evidence" value="ECO:0007669"/>
    <property type="project" value="TreeGrafter"/>
</dbReference>
<dbReference type="GO" id="GO:0016020">
    <property type="term" value="C:membrane"/>
    <property type="evidence" value="ECO:0007669"/>
    <property type="project" value="TreeGrafter"/>
</dbReference>
<dbReference type="InterPro" id="IPR014830">
    <property type="entry name" value="Glycolipid_transfer_prot_dom"/>
</dbReference>
<evidence type="ECO:0000313" key="4">
    <source>
        <dbReference type="Proteomes" id="UP000518752"/>
    </source>
</evidence>
<sequence>MAPLFETIKSFKDVQINSDGVDTVNFLDASDDLFGSKVFGFVQSDIRSNISASFGVRTFFENHQDSSQTLEELVKSEAASGDQRKHGTACLVRLLRGLALTQGALKHMQDHPKEELHVCFKSAYDSVLKHHHAWVVRGVVYVAIRAVPYRQDFYQRISSGEPAEKFDPELNSWLQALEEIISRMKQFLENGGYGRM</sequence>
<evidence type="ECO:0000313" key="3">
    <source>
        <dbReference type="EMBL" id="KAF5361362.1"/>
    </source>
</evidence>
<keyword evidence="1" id="KW-0813">Transport</keyword>